<comment type="caution">
    <text evidence="11">The sequence shown here is derived from an EMBL/GenBank/DDBJ whole genome shotgun (WGS) entry which is preliminary data.</text>
</comment>
<dbReference type="InterPro" id="IPR003439">
    <property type="entry name" value="ABC_transporter-like_ATP-bd"/>
</dbReference>
<dbReference type="EMBL" id="JAVDRD010000004">
    <property type="protein sequence ID" value="MDR6511105.1"/>
    <property type="molecule type" value="Genomic_DNA"/>
</dbReference>
<evidence type="ECO:0000256" key="8">
    <source>
        <dbReference type="SAM" id="Phobius"/>
    </source>
</evidence>
<dbReference type="SMART" id="SM00382">
    <property type="entry name" value="AAA"/>
    <property type="match status" value="1"/>
</dbReference>
<evidence type="ECO:0000256" key="2">
    <source>
        <dbReference type="ARBA" id="ARBA00022692"/>
    </source>
</evidence>
<comment type="subcellular location">
    <subcellularLocation>
        <location evidence="1">Cell membrane</location>
        <topology evidence="1">Multi-pass membrane protein</topology>
    </subcellularLocation>
</comment>
<feature type="transmembrane region" description="Helical" evidence="8">
    <location>
        <begin position="28"/>
        <end position="49"/>
    </location>
</feature>
<evidence type="ECO:0000256" key="1">
    <source>
        <dbReference type="ARBA" id="ARBA00004651"/>
    </source>
</evidence>
<dbReference type="Gene3D" id="1.20.1560.10">
    <property type="entry name" value="ABC transporter type 1, transmembrane domain"/>
    <property type="match status" value="1"/>
</dbReference>
<evidence type="ECO:0000259" key="10">
    <source>
        <dbReference type="PROSITE" id="PS50929"/>
    </source>
</evidence>
<dbReference type="Gene3D" id="3.40.50.300">
    <property type="entry name" value="P-loop containing nucleotide triphosphate hydrolases"/>
    <property type="match status" value="1"/>
</dbReference>
<feature type="transmembrane region" description="Helical" evidence="8">
    <location>
        <begin position="55"/>
        <end position="74"/>
    </location>
</feature>
<feature type="domain" description="ABC transmembrane type-1" evidence="10">
    <location>
        <begin position="37"/>
        <end position="309"/>
    </location>
</feature>
<organism evidence="11 12">
    <name type="scientific">Novosphingobium capsulatum</name>
    <dbReference type="NCBI Taxonomy" id="13688"/>
    <lineage>
        <taxon>Bacteria</taxon>
        <taxon>Pseudomonadati</taxon>
        <taxon>Pseudomonadota</taxon>
        <taxon>Alphaproteobacteria</taxon>
        <taxon>Sphingomonadales</taxon>
        <taxon>Sphingomonadaceae</taxon>
        <taxon>Novosphingobium</taxon>
    </lineage>
</organism>
<keyword evidence="2 8" id="KW-0812">Transmembrane</keyword>
<dbReference type="InterPro" id="IPR033379">
    <property type="entry name" value="Acid_Pase_AS"/>
</dbReference>
<dbReference type="InterPro" id="IPR027417">
    <property type="entry name" value="P-loop_NTPase"/>
</dbReference>
<evidence type="ECO:0000313" key="11">
    <source>
        <dbReference type="EMBL" id="MDR6511105.1"/>
    </source>
</evidence>
<dbReference type="InterPro" id="IPR036640">
    <property type="entry name" value="ABC1_TM_sf"/>
</dbReference>
<evidence type="ECO:0000256" key="7">
    <source>
        <dbReference type="SAM" id="MobiDB-lite"/>
    </source>
</evidence>
<evidence type="ECO:0000256" key="3">
    <source>
        <dbReference type="ARBA" id="ARBA00022741"/>
    </source>
</evidence>
<dbReference type="Proteomes" id="UP001184150">
    <property type="component" value="Unassembled WGS sequence"/>
</dbReference>
<dbReference type="PROSITE" id="PS00778">
    <property type="entry name" value="HIS_ACID_PHOSPHAT_2"/>
    <property type="match status" value="1"/>
</dbReference>
<keyword evidence="5 8" id="KW-1133">Transmembrane helix</keyword>
<sequence>MDRLSHKAAPARDSRPATRPPRSLRPTAWWLAESAGAIPLAAGLAWAVAARADGALPAWPAAALLLAGGAWRALALARARLTGQAAAARFQHGLRQRLWPALLPSRTARGALVGEDVHLAVDTIDRTEGLVARFLPLRGASALGPLLIALAVAPASWVSAAIMLATLVPFVFGLILAGGMAARRARAQHHALERASGLFVDRITHLPLILASGAEERIDRQLAMATQDVARRTMGVLAVAFASNAILEFFAALCVALVAVYCGFALLGLLPFPAPEHLTLARAFYTLALAPEFYLGMRRLAAAYHDKQTGEAALAAIDQALAHAAPIAERPAQPATATPRHLHGAGVVIAYPDGTRIGPLTWDWRGPGLHAVTGATGSGKSSLLLALVGQVPLAEGQIVADGAPWPAGAANALIGWAGQAVSLLPGTLASNLLLGRTGAQPDDAAMIDLLTQLGLGPMLARRGGLAMAIDHRGAGLSGGERRRIGLARAILSGRPILLLDEPTADLDPASAAAVRAILARCAQDRLVVAATHDADLAALAQTRCAVDAAATTRNAA</sequence>
<keyword evidence="3" id="KW-0547">Nucleotide-binding</keyword>
<dbReference type="Pfam" id="PF00005">
    <property type="entry name" value="ABC_tran"/>
    <property type="match status" value="1"/>
</dbReference>
<dbReference type="InterPro" id="IPR017871">
    <property type="entry name" value="ABC_transporter-like_CS"/>
</dbReference>
<feature type="transmembrane region" description="Helical" evidence="8">
    <location>
        <begin position="161"/>
        <end position="182"/>
    </location>
</feature>
<keyword evidence="12" id="KW-1185">Reference proteome</keyword>
<feature type="transmembrane region" description="Helical" evidence="8">
    <location>
        <begin position="135"/>
        <end position="155"/>
    </location>
</feature>
<dbReference type="InterPro" id="IPR039421">
    <property type="entry name" value="Type_1_exporter"/>
</dbReference>
<dbReference type="InterPro" id="IPR003593">
    <property type="entry name" value="AAA+_ATPase"/>
</dbReference>
<dbReference type="PANTHER" id="PTHR24221">
    <property type="entry name" value="ATP-BINDING CASSETTE SUB-FAMILY B"/>
    <property type="match status" value="1"/>
</dbReference>
<dbReference type="CDD" id="cd18584">
    <property type="entry name" value="ABC_6TM_AarD_CydD"/>
    <property type="match status" value="1"/>
</dbReference>
<dbReference type="Pfam" id="PF00664">
    <property type="entry name" value="ABC_membrane"/>
    <property type="match status" value="1"/>
</dbReference>
<evidence type="ECO:0000256" key="6">
    <source>
        <dbReference type="ARBA" id="ARBA00023136"/>
    </source>
</evidence>
<dbReference type="PROSITE" id="PS50929">
    <property type="entry name" value="ABC_TM1F"/>
    <property type="match status" value="1"/>
</dbReference>
<evidence type="ECO:0000259" key="9">
    <source>
        <dbReference type="PROSITE" id="PS50893"/>
    </source>
</evidence>
<dbReference type="GO" id="GO:0005524">
    <property type="term" value="F:ATP binding"/>
    <property type="evidence" value="ECO:0007669"/>
    <property type="project" value="UniProtKB-KW"/>
</dbReference>
<dbReference type="SUPFAM" id="SSF90123">
    <property type="entry name" value="ABC transporter transmembrane region"/>
    <property type="match status" value="1"/>
</dbReference>
<evidence type="ECO:0000256" key="4">
    <source>
        <dbReference type="ARBA" id="ARBA00022840"/>
    </source>
</evidence>
<proteinExistence type="predicted"/>
<evidence type="ECO:0000313" key="12">
    <source>
        <dbReference type="Proteomes" id="UP001184150"/>
    </source>
</evidence>
<feature type="compositionally biased region" description="Basic and acidic residues" evidence="7">
    <location>
        <begin position="1"/>
        <end position="16"/>
    </location>
</feature>
<reference evidence="11 12" key="1">
    <citation type="submission" date="2023-07" db="EMBL/GenBank/DDBJ databases">
        <title>Sorghum-associated microbial communities from plants grown in Nebraska, USA.</title>
        <authorList>
            <person name="Schachtman D."/>
        </authorList>
    </citation>
    <scope>NUCLEOTIDE SEQUENCE [LARGE SCALE GENOMIC DNA]</scope>
    <source>
        <strain evidence="11 12">DS1027</strain>
    </source>
</reference>
<gene>
    <name evidence="11" type="ORF">J2792_001977</name>
</gene>
<feature type="region of interest" description="Disordered" evidence="7">
    <location>
        <begin position="1"/>
        <end position="23"/>
    </location>
</feature>
<keyword evidence="6 8" id="KW-0472">Membrane</keyword>
<accession>A0ABU1ML86</accession>
<feature type="transmembrane region" description="Helical" evidence="8">
    <location>
        <begin position="234"/>
        <end position="267"/>
    </location>
</feature>
<dbReference type="PANTHER" id="PTHR24221:SF261">
    <property type="entry name" value="GLUTATHIONE_L-CYSTEINE TRANSPORT SYSTEM ATP-BINDING_PERMEASE PROTEIN CYDD"/>
    <property type="match status" value="1"/>
</dbReference>
<name>A0ABU1ML86_9SPHN</name>
<keyword evidence="4 11" id="KW-0067">ATP-binding</keyword>
<dbReference type="InterPro" id="IPR011527">
    <property type="entry name" value="ABC1_TM_dom"/>
</dbReference>
<feature type="domain" description="ABC transporter" evidence="9">
    <location>
        <begin position="342"/>
        <end position="556"/>
    </location>
</feature>
<dbReference type="PROSITE" id="PS50893">
    <property type="entry name" value="ABC_TRANSPORTER_2"/>
    <property type="match status" value="1"/>
</dbReference>
<dbReference type="PROSITE" id="PS00211">
    <property type="entry name" value="ABC_TRANSPORTER_1"/>
    <property type="match status" value="1"/>
</dbReference>
<dbReference type="SUPFAM" id="SSF52540">
    <property type="entry name" value="P-loop containing nucleoside triphosphate hydrolases"/>
    <property type="match status" value="1"/>
</dbReference>
<protein>
    <submittedName>
        <fullName evidence="11">ATP-binding cassette subfamily C protein CydD</fullName>
    </submittedName>
</protein>
<evidence type="ECO:0000256" key="5">
    <source>
        <dbReference type="ARBA" id="ARBA00022989"/>
    </source>
</evidence>